<name>A0A0B1SG19_OESDE</name>
<reference evidence="2 3" key="1">
    <citation type="submission" date="2014-03" db="EMBL/GenBank/DDBJ databases">
        <title>Draft genome of the hookworm Oesophagostomum dentatum.</title>
        <authorList>
            <person name="Mitreva M."/>
        </authorList>
    </citation>
    <scope>NUCLEOTIDE SEQUENCE [LARGE SCALE GENOMIC DNA]</scope>
    <source>
        <strain evidence="2 3">OD-Hann</strain>
    </source>
</reference>
<evidence type="ECO:0000313" key="2">
    <source>
        <dbReference type="EMBL" id="KHJ82482.1"/>
    </source>
</evidence>
<dbReference type="OrthoDB" id="5865353at2759"/>
<evidence type="ECO:0000256" key="1">
    <source>
        <dbReference type="SAM" id="SignalP"/>
    </source>
</evidence>
<dbReference type="Proteomes" id="UP000053660">
    <property type="component" value="Unassembled WGS sequence"/>
</dbReference>
<feature type="signal peptide" evidence="1">
    <location>
        <begin position="1"/>
        <end position="24"/>
    </location>
</feature>
<proteinExistence type="predicted"/>
<sequence length="188" mass="21050">MTLSKDSFLLFFVCIVDVLVEHHALPSTPSNPANGSFSTTSGNEMVPISPINSPVTISVPTHQNYSSELLSCFGKERLACAVNQDFNRALDKYVGSGRLDKIVEILREEAKILCTPEEDNIVSEFLDDYEPAVQVAHQVTTNLSSSDKDQLNFMDNLNDTNAERLFYLNKFGVSKLFSKKKLKKIKRK</sequence>
<accession>A0A0B1SG19</accession>
<organism evidence="2 3">
    <name type="scientific">Oesophagostomum dentatum</name>
    <name type="common">Nodular worm</name>
    <dbReference type="NCBI Taxonomy" id="61180"/>
    <lineage>
        <taxon>Eukaryota</taxon>
        <taxon>Metazoa</taxon>
        <taxon>Ecdysozoa</taxon>
        <taxon>Nematoda</taxon>
        <taxon>Chromadorea</taxon>
        <taxon>Rhabditida</taxon>
        <taxon>Rhabditina</taxon>
        <taxon>Rhabditomorpha</taxon>
        <taxon>Strongyloidea</taxon>
        <taxon>Strongylidae</taxon>
        <taxon>Oesophagostomum</taxon>
    </lineage>
</organism>
<gene>
    <name evidence="2" type="ORF">OESDEN_17824</name>
</gene>
<protein>
    <submittedName>
        <fullName evidence="2">Uncharacterized protein</fullName>
    </submittedName>
</protein>
<dbReference type="AlphaFoldDB" id="A0A0B1SG19"/>
<keyword evidence="3" id="KW-1185">Reference proteome</keyword>
<dbReference type="EMBL" id="KN579216">
    <property type="protein sequence ID" value="KHJ82482.1"/>
    <property type="molecule type" value="Genomic_DNA"/>
</dbReference>
<keyword evidence="1" id="KW-0732">Signal</keyword>
<feature type="chain" id="PRO_5002081543" evidence="1">
    <location>
        <begin position="25"/>
        <end position="188"/>
    </location>
</feature>
<evidence type="ECO:0000313" key="3">
    <source>
        <dbReference type="Proteomes" id="UP000053660"/>
    </source>
</evidence>